<reference evidence="20 21" key="1">
    <citation type="submission" date="2017-09" db="EMBL/GenBank/DDBJ databases">
        <title>Complete genome sequence of Oxytococcus suis strain ZY16052.</title>
        <authorList>
            <person name="Li F."/>
        </authorList>
    </citation>
    <scope>NUCLEOTIDE SEQUENCE [LARGE SCALE GENOMIC DNA]</scope>
    <source>
        <strain evidence="20 21">ZY16052</strain>
    </source>
</reference>
<dbReference type="GO" id="GO:0009252">
    <property type="term" value="P:peptidoglycan biosynthetic process"/>
    <property type="evidence" value="ECO:0007669"/>
    <property type="project" value="UniProtKB-KW"/>
</dbReference>
<dbReference type="GO" id="GO:0008360">
    <property type="term" value="P:regulation of cell shape"/>
    <property type="evidence" value="ECO:0007669"/>
    <property type="project" value="UniProtKB-KW"/>
</dbReference>
<evidence type="ECO:0000256" key="1">
    <source>
        <dbReference type="ARBA" id="ARBA00022475"/>
    </source>
</evidence>
<keyword evidence="4" id="KW-0328">Glycosyltransferase</keyword>
<keyword evidence="11 17" id="KW-0472">Membrane</keyword>
<keyword evidence="21" id="KW-1185">Reference proteome</keyword>
<feature type="compositionally biased region" description="Acidic residues" evidence="16">
    <location>
        <begin position="872"/>
        <end position="891"/>
    </location>
</feature>
<evidence type="ECO:0000313" key="20">
    <source>
        <dbReference type="EMBL" id="AXY26751.1"/>
    </source>
</evidence>
<keyword evidence="9" id="KW-0573">Peptidoglycan synthesis</keyword>
<keyword evidence="13" id="KW-0961">Cell wall biogenesis/degradation</keyword>
<keyword evidence="7" id="KW-0378">Hydrolase</keyword>
<dbReference type="InterPro" id="IPR023346">
    <property type="entry name" value="Lysozyme-like_dom_sf"/>
</dbReference>
<keyword evidence="1" id="KW-1003">Cell membrane</keyword>
<feature type="region of interest" description="Disordered" evidence="16">
    <location>
        <begin position="1"/>
        <end position="48"/>
    </location>
</feature>
<dbReference type="KEGG" id="abae:CL176_08010"/>
<gene>
    <name evidence="20" type="ORF">CL176_08010</name>
</gene>
<evidence type="ECO:0000256" key="16">
    <source>
        <dbReference type="SAM" id="MobiDB-lite"/>
    </source>
</evidence>
<feature type="compositionally biased region" description="Basic residues" evidence="16">
    <location>
        <begin position="37"/>
        <end position="48"/>
    </location>
</feature>
<evidence type="ECO:0000256" key="17">
    <source>
        <dbReference type="SAM" id="Phobius"/>
    </source>
</evidence>
<feature type="compositionally biased region" description="Low complexity" evidence="16">
    <location>
        <begin position="855"/>
        <end position="871"/>
    </location>
</feature>
<comment type="catalytic activity">
    <reaction evidence="15">
        <text>[GlcNAc-(1-&gt;4)-Mur2Ac(oyl-L-Ala-gamma-D-Glu-L-Lys-D-Ala-D-Ala)](n)-di-trans,octa-cis-undecaprenyl diphosphate + beta-D-GlcNAc-(1-&gt;4)-Mur2Ac(oyl-L-Ala-gamma-D-Glu-L-Lys-D-Ala-D-Ala)-di-trans,octa-cis-undecaprenyl diphosphate = [GlcNAc-(1-&gt;4)-Mur2Ac(oyl-L-Ala-gamma-D-Glu-L-Lys-D-Ala-D-Ala)](n+1)-di-trans,octa-cis-undecaprenyl diphosphate + di-trans,octa-cis-undecaprenyl diphosphate + H(+)</text>
        <dbReference type="Rhea" id="RHEA:23708"/>
        <dbReference type="Rhea" id="RHEA-COMP:9602"/>
        <dbReference type="Rhea" id="RHEA-COMP:9603"/>
        <dbReference type="ChEBI" id="CHEBI:15378"/>
        <dbReference type="ChEBI" id="CHEBI:58405"/>
        <dbReference type="ChEBI" id="CHEBI:60033"/>
        <dbReference type="ChEBI" id="CHEBI:78435"/>
        <dbReference type="EC" id="2.4.99.28"/>
    </reaction>
</comment>
<evidence type="ECO:0000256" key="11">
    <source>
        <dbReference type="ARBA" id="ARBA00023136"/>
    </source>
</evidence>
<evidence type="ECO:0000256" key="3">
    <source>
        <dbReference type="ARBA" id="ARBA00022670"/>
    </source>
</evidence>
<feature type="domain" description="Glycosyl transferase family 51" evidence="19">
    <location>
        <begin position="151"/>
        <end position="336"/>
    </location>
</feature>
<name>A0A347WNU4_9LACT</name>
<keyword evidence="10 17" id="KW-1133">Transmembrane helix</keyword>
<dbReference type="Proteomes" id="UP000263232">
    <property type="component" value="Chromosome"/>
</dbReference>
<feature type="domain" description="Penicillin-binding protein transpeptidase" evidence="18">
    <location>
        <begin position="474"/>
        <end position="735"/>
    </location>
</feature>
<dbReference type="PANTHER" id="PTHR32282:SF32">
    <property type="entry name" value="PENICILLIN-BINDING PROTEIN 2A"/>
    <property type="match status" value="1"/>
</dbReference>
<keyword evidence="12" id="KW-0511">Multifunctional enzyme</keyword>
<accession>A0A347WNU4</accession>
<protein>
    <submittedName>
        <fullName evidence="20">Transglycosylase</fullName>
    </submittedName>
</protein>
<dbReference type="Gene3D" id="1.10.3810.10">
    <property type="entry name" value="Biosynthetic peptidoglycan transglycosylase-like"/>
    <property type="match status" value="1"/>
</dbReference>
<evidence type="ECO:0000256" key="14">
    <source>
        <dbReference type="ARBA" id="ARBA00034000"/>
    </source>
</evidence>
<evidence type="ECO:0000256" key="10">
    <source>
        <dbReference type="ARBA" id="ARBA00022989"/>
    </source>
</evidence>
<dbReference type="SUPFAM" id="SSF56601">
    <property type="entry name" value="beta-lactamase/transpeptidase-like"/>
    <property type="match status" value="1"/>
</dbReference>
<dbReference type="GO" id="GO:0008955">
    <property type="term" value="F:peptidoglycan glycosyltransferase activity"/>
    <property type="evidence" value="ECO:0007669"/>
    <property type="project" value="UniProtKB-EC"/>
</dbReference>
<keyword evidence="6 17" id="KW-0812">Transmembrane</keyword>
<sequence>MPQSGETFSEENANTEAGTPLLGASPGQTNEAEQLHGQKRRSKKQILPKSLFFRRKKPKRDQAQQANNPYALDELEPKEKVIFGINVSMNVIGRFILYGLLLLILLGGIAGGAGIGYFAYLVSNTEPPSQAEMAAQINRLEQQSTLYYASGEPIANVQSDVVRSVTELDEISGYIIDGLIATEDEYFYEHPGVVPKAIIRAALENILKGSGTGGSTLTQQLVKQQMLTNEVTFDRKANEILLALRLENYFSKDEILTAYLNVSPFGRNNRGENIAGIQAASVGIFGKQPDEVNLNQAAFLVGLPQDPYIYTPYDQNGEIVDIEAGIERMKEVLYRMYRNQVISRDEYEQAIQYDIAADFLPSEPPQEERQSYLYQAVMNGAIEQLMHLNIRDDGYTLEQVYQDDAWYNDYYFEAAEQLRTGGYRVYSTIDQAIYDQLQVSAQAYNDELGVTYDGVYTDPETGEETYYVESVQTGMVVIDNPTGRVLGFVAGTDYENNQIDHAFQMRRSPGSTIKPMAVYGPAIEHNLISPATIIPDTAFVQEYEDGSTWAPTNYGNAVSGEFMSARRALLRSDNLPAVRVYEELLEQGVPVIDYLEKMGFNPVDSYTEEDTQNLAFSLGGVTTGPTVFEETRGFTTFANGGQYIDGYYIDRIEDAFGNVVYQHQAEPVRVFAEDTNYLMVDMLRDTMTEGTGRTANEYMNVPGDWIAKTGISENSKDIWVIASTPQITIGSWIGYDSRYHDYTIDVNDGFGLESVRSQIYWSRIVNDLYEKQPEIFGTERRFEQPASVQRQTILEQTGTLPGRTTVNGQAIELTGPTREDLFKVSNPAPPLTENFLFNATPEEVASFWNSVIASQQSRQRQRNNSNNQQNSNEDENEDEANNDNPDGDTNEPGEQNPAGPMPEGNTNQEAGAAGLNSVVASPGP</sequence>
<comment type="catalytic activity">
    <reaction evidence="14">
        <text>Preferential cleavage: (Ac)2-L-Lys-D-Ala-|-D-Ala. Also transpeptidation of peptidyl-alanyl moieties that are N-acyl substituents of D-alanine.</text>
        <dbReference type="EC" id="3.4.16.4"/>
    </reaction>
</comment>
<dbReference type="GO" id="GO:0030288">
    <property type="term" value="C:outer membrane-bounded periplasmic space"/>
    <property type="evidence" value="ECO:0007669"/>
    <property type="project" value="TreeGrafter"/>
</dbReference>
<feature type="region of interest" description="Disordered" evidence="16">
    <location>
        <begin position="855"/>
        <end position="924"/>
    </location>
</feature>
<evidence type="ECO:0000256" key="7">
    <source>
        <dbReference type="ARBA" id="ARBA00022801"/>
    </source>
</evidence>
<dbReference type="InterPro" id="IPR036950">
    <property type="entry name" value="PBP_transglycosylase"/>
</dbReference>
<evidence type="ECO:0000256" key="5">
    <source>
        <dbReference type="ARBA" id="ARBA00022679"/>
    </source>
</evidence>
<dbReference type="OrthoDB" id="9766909at2"/>
<dbReference type="SUPFAM" id="SSF53955">
    <property type="entry name" value="Lysozyme-like"/>
    <property type="match status" value="1"/>
</dbReference>
<evidence type="ECO:0000256" key="2">
    <source>
        <dbReference type="ARBA" id="ARBA00022645"/>
    </source>
</evidence>
<dbReference type="Gene3D" id="3.90.1310.40">
    <property type="match status" value="1"/>
</dbReference>
<proteinExistence type="predicted"/>
<evidence type="ECO:0000256" key="15">
    <source>
        <dbReference type="ARBA" id="ARBA00049902"/>
    </source>
</evidence>
<dbReference type="GO" id="GO:0006508">
    <property type="term" value="P:proteolysis"/>
    <property type="evidence" value="ECO:0007669"/>
    <property type="project" value="UniProtKB-KW"/>
</dbReference>
<evidence type="ECO:0000256" key="4">
    <source>
        <dbReference type="ARBA" id="ARBA00022676"/>
    </source>
</evidence>
<dbReference type="InterPro" id="IPR001460">
    <property type="entry name" value="PCN-bd_Tpept"/>
</dbReference>
<feature type="compositionally biased region" description="Polar residues" evidence="16">
    <location>
        <begin position="1"/>
        <end position="17"/>
    </location>
</feature>
<dbReference type="Pfam" id="PF00905">
    <property type="entry name" value="Transpeptidase"/>
    <property type="match status" value="1"/>
</dbReference>
<dbReference type="InterPro" id="IPR012338">
    <property type="entry name" value="Beta-lactam/transpept-like"/>
</dbReference>
<keyword evidence="3" id="KW-0645">Protease</keyword>
<evidence type="ECO:0000256" key="8">
    <source>
        <dbReference type="ARBA" id="ARBA00022960"/>
    </source>
</evidence>
<dbReference type="EMBL" id="CP023434">
    <property type="protein sequence ID" value="AXY26751.1"/>
    <property type="molecule type" value="Genomic_DNA"/>
</dbReference>
<dbReference type="GO" id="GO:0071555">
    <property type="term" value="P:cell wall organization"/>
    <property type="evidence" value="ECO:0007669"/>
    <property type="project" value="UniProtKB-KW"/>
</dbReference>
<evidence type="ECO:0000259" key="19">
    <source>
        <dbReference type="Pfam" id="PF00912"/>
    </source>
</evidence>
<dbReference type="PANTHER" id="PTHR32282">
    <property type="entry name" value="BINDING PROTEIN TRANSPEPTIDASE, PUTATIVE-RELATED"/>
    <property type="match status" value="1"/>
</dbReference>
<keyword evidence="8" id="KW-0133">Cell shape</keyword>
<dbReference type="Pfam" id="PF00912">
    <property type="entry name" value="Transgly"/>
    <property type="match status" value="1"/>
</dbReference>
<dbReference type="Gene3D" id="3.40.710.10">
    <property type="entry name" value="DD-peptidase/beta-lactamase superfamily"/>
    <property type="match status" value="1"/>
</dbReference>
<dbReference type="AlphaFoldDB" id="A0A347WNU4"/>
<dbReference type="InterPro" id="IPR050396">
    <property type="entry name" value="Glycosyltr_51/Transpeptidase"/>
</dbReference>
<keyword evidence="2" id="KW-0121">Carboxypeptidase</keyword>
<dbReference type="Gene3D" id="3.40.50.12800">
    <property type="match status" value="1"/>
</dbReference>
<keyword evidence="5" id="KW-0808">Transferase</keyword>
<dbReference type="InterPro" id="IPR001264">
    <property type="entry name" value="Glyco_trans_51"/>
</dbReference>
<feature type="transmembrane region" description="Helical" evidence="17">
    <location>
        <begin position="95"/>
        <end position="120"/>
    </location>
</feature>
<evidence type="ECO:0000256" key="9">
    <source>
        <dbReference type="ARBA" id="ARBA00022984"/>
    </source>
</evidence>
<evidence type="ECO:0000313" key="21">
    <source>
        <dbReference type="Proteomes" id="UP000263232"/>
    </source>
</evidence>
<evidence type="ECO:0000259" key="18">
    <source>
        <dbReference type="Pfam" id="PF00905"/>
    </source>
</evidence>
<dbReference type="GO" id="GO:0008658">
    <property type="term" value="F:penicillin binding"/>
    <property type="evidence" value="ECO:0007669"/>
    <property type="project" value="InterPro"/>
</dbReference>
<evidence type="ECO:0000256" key="12">
    <source>
        <dbReference type="ARBA" id="ARBA00023268"/>
    </source>
</evidence>
<dbReference type="GO" id="GO:0009002">
    <property type="term" value="F:serine-type D-Ala-D-Ala carboxypeptidase activity"/>
    <property type="evidence" value="ECO:0007669"/>
    <property type="project" value="UniProtKB-EC"/>
</dbReference>
<organism evidence="20 21">
    <name type="scientific">Suicoccus acidiformans</name>
    <dbReference type="NCBI Taxonomy" id="2036206"/>
    <lineage>
        <taxon>Bacteria</taxon>
        <taxon>Bacillati</taxon>
        <taxon>Bacillota</taxon>
        <taxon>Bacilli</taxon>
        <taxon>Lactobacillales</taxon>
        <taxon>Aerococcaceae</taxon>
        <taxon>Suicoccus</taxon>
    </lineage>
</organism>
<evidence type="ECO:0000256" key="6">
    <source>
        <dbReference type="ARBA" id="ARBA00022692"/>
    </source>
</evidence>
<evidence type="ECO:0000256" key="13">
    <source>
        <dbReference type="ARBA" id="ARBA00023316"/>
    </source>
</evidence>